<dbReference type="PROSITE" id="PS51352">
    <property type="entry name" value="THIOREDOXIN_2"/>
    <property type="match status" value="1"/>
</dbReference>
<dbReference type="Gene3D" id="3.40.30.10">
    <property type="entry name" value="Glutaredoxin"/>
    <property type="match status" value="1"/>
</dbReference>
<organism evidence="2 3">
    <name type="scientific">Robiginitalea aurantiaca</name>
    <dbReference type="NCBI Taxonomy" id="3056915"/>
    <lineage>
        <taxon>Bacteria</taxon>
        <taxon>Pseudomonadati</taxon>
        <taxon>Bacteroidota</taxon>
        <taxon>Flavobacteriia</taxon>
        <taxon>Flavobacteriales</taxon>
        <taxon>Flavobacteriaceae</taxon>
        <taxon>Robiginitalea</taxon>
    </lineage>
</organism>
<keyword evidence="3" id="KW-1185">Reference proteome</keyword>
<evidence type="ECO:0000313" key="3">
    <source>
        <dbReference type="Proteomes" id="UP001174839"/>
    </source>
</evidence>
<protein>
    <submittedName>
        <fullName evidence="2">Transaldolase</fullName>
    </submittedName>
</protein>
<feature type="domain" description="Thioredoxin" evidence="1">
    <location>
        <begin position="334"/>
        <end position="462"/>
    </location>
</feature>
<name>A0ABT7WG74_9FLAO</name>
<evidence type="ECO:0000313" key="2">
    <source>
        <dbReference type="EMBL" id="MDM9631916.1"/>
    </source>
</evidence>
<proteinExistence type="predicted"/>
<comment type="caution">
    <text evidence="2">The sequence shown here is derived from an EMBL/GenBank/DDBJ whole genome shotgun (WGS) entry which is preliminary data.</text>
</comment>
<reference evidence="2" key="1">
    <citation type="submission" date="2023-06" db="EMBL/GenBank/DDBJ databases">
        <title>Robiginitalea aurantiacus sp. nov. and Algoriphagus sediminis sp. nov., isolated from coastal sediment.</title>
        <authorList>
            <person name="Zhou Z.Y."/>
            <person name="An J."/>
            <person name="Jia Y.W."/>
            <person name="Du Z.J."/>
        </authorList>
    </citation>
    <scope>NUCLEOTIDE SEQUENCE</scope>
    <source>
        <strain evidence="2">M39</strain>
    </source>
</reference>
<evidence type="ECO:0000259" key="1">
    <source>
        <dbReference type="PROSITE" id="PS51352"/>
    </source>
</evidence>
<dbReference type="SUPFAM" id="SSF52833">
    <property type="entry name" value="Thioredoxin-like"/>
    <property type="match status" value="1"/>
</dbReference>
<dbReference type="Proteomes" id="UP001174839">
    <property type="component" value="Unassembled WGS sequence"/>
</dbReference>
<accession>A0ABT7WG74</accession>
<gene>
    <name evidence="2" type="ORF">QU605_10555</name>
</gene>
<sequence length="462" mass="53411">MIRFLSLLILVGVWGCQEAVEDSNPVYISGEIVNPTDPYVILFKGEEPLDSALLDAQNRFVLRIDSLENGLYNFFHRPEFQYIYLEQGDSIQVRLNTVAFDESLVFSGSGEGVNNFLIDFFLESEGEENLIREMFIPMEPSAFSVKLDSLKARKLRQLDELKTEFPITEGAYHTAKASILYKNYYYKEKYPFWHRKLTGDAKGVHELPEDFYAYRSEVTYDDPSLTFLKPYHDFMIFHIGNLAYMGCKKACEISSDNKVGNQLHFNQHQLQLIDSLVTGDELRDNLFRTVAFDYLLKYDSQENLDQFMSDFHKRSENNRHNQEIDALSEAIRKLSTDEVMPDLTVEDAAGKVHSLRDIAGAGPVVFYFWSGPQQHHLANITRRIGSLKEEYKEYRFVGICLRTEKARWNSMVSTYGLNAEDQYWAEDFEDFAHTLVVYHPYKSIVARNGKIVNGFANLNTSF</sequence>
<dbReference type="EMBL" id="JAUDUY010000004">
    <property type="protein sequence ID" value="MDM9631916.1"/>
    <property type="molecule type" value="Genomic_DNA"/>
</dbReference>
<dbReference type="InterPro" id="IPR013766">
    <property type="entry name" value="Thioredoxin_domain"/>
</dbReference>
<dbReference type="InterPro" id="IPR036249">
    <property type="entry name" value="Thioredoxin-like_sf"/>
</dbReference>
<dbReference type="RefSeq" id="WP_289725277.1">
    <property type="nucleotide sequence ID" value="NZ_JAUDUY010000004.1"/>
</dbReference>